<dbReference type="EMBL" id="NFJX01000003">
    <property type="protein sequence ID" value="OUP21241.1"/>
    <property type="molecule type" value="Genomic_DNA"/>
</dbReference>
<protein>
    <recommendedName>
        <fullName evidence="3">RiboL-PSP-HEPN domain-containing protein</fullName>
    </recommendedName>
</protein>
<dbReference type="RefSeq" id="WP_087342978.1">
    <property type="nucleotide sequence ID" value="NZ_NFJX01000003.1"/>
</dbReference>
<sequence length="246" mass="28643">MTKSFQIFDGKIRSLKQHLQLIDLSLSLAKKNCDKWKENGKNIAETLNAANRTYLQLNIPNKEKDIRRVFAFSRKKLNEQAIIEVYKLFSDYISNIISELFKSNPYRLLGAITDKNERTLFYHEIIQLSSYDAIVEEMSRRIYRSFEKQRSTLQLIDKIISITKISISKEIKDDALLYLEIRHLIIHNNSNVDDKFKRMDKTNKIQTTGNKLNMNYTLANDSITAVFKLCKSIDDALVVQSLLPSL</sequence>
<evidence type="ECO:0008006" key="3">
    <source>
        <dbReference type="Google" id="ProtNLM"/>
    </source>
</evidence>
<dbReference type="AlphaFoldDB" id="A0A1Y4IUG6"/>
<evidence type="ECO:0000313" key="1">
    <source>
        <dbReference type="EMBL" id="OUP21241.1"/>
    </source>
</evidence>
<comment type="caution">
    <text evidence="1">The sequence shown here is derived from an EMBL/GenBank/DDBJ whole genome shotgun (WGS) entry which is preliminary data.</text>
</comment>
<reference evidence="2" key="1">
    <citation type="submission" date="2017-04" db="EMBL/GenBank/DDBJ databases">
        <title>Function of individual gut microbiota members based on whole genome sequencing of pure cultures obtained from chicken caecum.</title>
        <authorList>
            <person name="Medvecky M."/>
            <person name="Cejkova D."/>
            <person name="Polansky O."/>
            <person name="Karasova D."/>
            <person name="Kubasova T."/>
            <person name="Cizek A."/>
            <person name="Rychlik I."/>
        </authorList>
    </citation>
    <scope>NUCLEOTIDE SEQUENCE [LARGE SCALE GENOMIC DNA]</scope>
    <source>
        <strain evidence="2">An199</strain>
    </source>
</reference>
<evidence type="ECO:0000313" key="2">
    <source>
        <dbReference type="Proteomes" id="UP000195950"/>
    </source>
</evidence>
<name>A0A1Y4IUG6_PARDI</name>
<gene>
    <name evidence="1" type="ORF">B5F32_05405</name>
</gene>
<organism evidence="1 2">
    <name type="scientific">Parabacteroides distasonis</name>
    <dbReference type="NCBI Taxonomy" id="823"/>
    <lineage>
        <taxon>Bacteria</taxon>
        <taxon>Pseudomonadati</taxon>
        <taxon>Bacteroidota</taxon>
        <taxon>Bacteroidia</taxon>
        <taxon>Bacteroidales</taxon>
        <taxon>Tannerellaceae</taxon>
        <taxon>Parabacteroides</taxon>
    </lineage>
</organism>
<proteinExistence type="predicted"/>
<accession>A0A1Y4IUG6</accession>
<dbReference type="Proteomes" id="UP000195950">
    <property type="component" value="Unassembled WGS sequence"/>
</dbReference>